<feature type="transmembrane region" description="Helical" evidence="10">
    <location>
        <begin position="301"/>
        <end position="319"/>
    </location>
</feature>
<dbReference type="AlphaFoldDB" id="A0A8J2W831"/>
<comment type="similarity">
    <text evidence="10">Belongs to the insect chemoreceptor superfamily. Heteromeric odorant receptor channel (TC 1.A.69) family.</text>
</comment>
<reference evidence="11" key="1">
    <citation type="submission" date="2021-09" db="EMBL/GenBank/DDBJ databases">
        <authorList>
            <person name="Martin H S."/>
        </authorList>
    </citation>
    <scope>NUCLEOTIDE SEQUENCE</scope>
</reference>
<keyword evidence="6 10" id="KW-1133">Transmembrane helix</keyword>
<proteinExistence type="inferred from homology"/>
<evidence type="ECO:0000256" key="1">
    <source>
        <dbReference type="ARBA" id="ARBA00004651"/>
    </source>
</evidence>
<evidence type="ECO:0000256" key="5">
    <source>
        <dbReference type="ARBA" id="ARBA00022725"/>
    </source>
</evidence>
<evidence type="ECO:0000256" key="8">
    <source>
        <dbReference type="ARBA" id="ARBA00023170"/>
    </source>
</evidence>
<dbReference type="GO" id="GO:0007165">
    <property type="term" value="P:signal transduction"/>
    <property type="evidence" value="ECO:0007669"/>
    <property type="project" value="UniProtKB-KW"/>
</dbReference>
<feature type="transmembrane region" description="Helical" evidence="10">
    <location>
        <begin position="272"/>
        <end position="295"/>
    </location>
</feature>
<comment type="caution">
    <text evidence="10">Lacks conserved residue(s) required for the propagation of feature annotation.</text>
</comment>
<dbReference type="GO" id="GO:0005549">
    <property type="term" value="F:odorant binding"/>
    <property type="evidence" value="ECO:0007669"/>
    <property type="project" value="InterPro"/>
</dbReference>
<dbReference type="PANTHER" id="PTHR21137">
    <property type="entry name" value="ODORANT RECEPTOR"/>
    <property type="match status" value="1"/>
</dbReference>
<dbReference type="InterPro" id="IPR004117">
    <property type="entry name" value="7tm6_olfct_rcpt"/>
</dbReference>
<keyword evidence="4 10" id="KW-0812">Transmembrane</keyword>
<dbReference type="OrthoDB" id="7249131at2759"/>
<evidence type="ECO:0000256" key="7">
    <source>
        <dbReference type="ARBA" id="ARBA00023136"/>
    </source>
</evidence>
<dbReference type="PANTHER" id="PTHR21137:SF35">
    <property type="entry name" value="ODORANT RECEPTOR 19A-RELATED"/>
    <property type="match status" value="1"/>
</dbReference>
<feature type="transmembrane region" description="Helical" evidence="10">
    <location>
        <begin position="38"/>
        <end position="61"/>
    </location>
</feature>
<dbReference type="Pfam" id="PF02949">
    <property type="entry name" value="7tm_6"/>
    <property type="match status" value="1"/>
</dbReference>
<keyword evidence="2" id="KW-1003">Cell membrane</keyword>
<evidence type="ECO:0000313" key="11">
    <source>
        <dbReference type="EMBL" id="CAG9577081.1"/>
    </source>
</evidence>
<dbReference type="GO" id="GO:0005886">
    <property type="term" value="C:plasma membrane"/>
    <property type="evidence" value="ECO:0007669"/>
    <property type="project" value="UniProtKB-SubCell"/>
</dbReference>
<evidence type="ECO:0000256" key="3">
    <source>
        <dbReference type="ARBA" id="ARBA00022606"/>
    </source>
</evidence>
<evidence type="ECO:0000256" key="9">
    <source>
        <dbReference type="ARBA" id="ARBA00023224"/>
    </source>
</evidence>
<dbReference type="Proteomes" id="UP000789524">
    <property type="component" value="Unassembled WGS sequence"/>
</dbReference>
<keyword evidence="9 10" id="KW-0807">Transducer</keyword>
<keyword evidence="5 10" id="KW-0552">Olfaction</keyword>
<protein>
    <recommendedName>
        <fullName evidence="10">Odorant receptor</fullName>
    </recommendedName>
</protein>
<feature type="transmembrane region" description="Helical" evidence="10">
    <location>
        <begin position="196"/>
        <end position="221"/>
    </location>
</feature>
<comment type="caution">
    <text evidence="11">The sequence shown here is derived from an EMBL/GenBank/DDBJ whole genome shotgun (WGS) entry which is preliminary data.</text>
</comment>
<evidence type="ECO:0000256" key="6">
    <source>
        <dbReference type="ARBA" id="ARBA00022989"/>
    </source>
</evidence>
<evidence type="ECO:0000256" key="4">
    <source>
        <dbReference type="ARBA" id="ARBA00022692"/>
    </source>
</evidence>
<sequence>MECWKDDKIYKSFKDTYKIVAFMMTVGMIYPNPKNIKLRITVILFVLLSTAPMCFIILVDIYNSFWRRDIFNIIRHSTIVGPFFGGLLKMFIMLYKTDTAKALMDEIDKDYQKFCKLPKNYTKIIDIRIADNIFYSEKCWVLTVVTCTMVFPGTAVVTTIYNCLFSDCQKVMIHEVAIPYIELETNYQTPVYEPMFVYQLYICAIFIVTFVGLDGFFGLCVNHACLKMELYCKAVEEALGGDDEVMMRNAVVEVIREQNRTARYTELIQETFNIWLGIILLATMIQIGTCMFKLIEGGDMDFKYIVFTIGIIIHIYLPCRYSAKLKDMSTDTATLIYCSGWEHVPSKTIRRMILFMIARAQIPTEITAINILIFDMNLFVRIMNSSYSMYTLLRS</sequence>
<name>A0A8J2W831_9NEOP</name>
<organism evidence="11 12">
    <name type="scientific">Danaus chrysippus</name>
    <name type="common">African queen</name>
    <dbReference type="NCBI Taxonomy" id="151541"/>
    <lineage>
        <taxon>Eukaryota</taxon>
        <taxon>Metazoa</taxon>
        <taxon>Ecdysozoa</taxon>
        <taxon>Arthropoda</taxon>
        <taxon>Hexapoda</taxon>
        <taxon>Insecta</taxon>
        <taxon>Pterygota</taxon>
        <taxon>Neoptera</taxon>
        <taxon>Endopterygota</taxon>
        <taxon>Lepidoptera</taxon>
        <taxon>Glossata</taxon>
        <taxon>Ditrysia</taxon>
        <taxon>Papilionoidea</taxon>
        <taxon>Nymphalidae</taxon>
        <taxon>Danainae</taxon>
        <taxon>Danaini</taxon>
        <taxon>Danaina</taxon>
        <taxon>Danaus</taxon>
        <taxon>Anosia</taxon>
    </lineage>
</organism>
<evidence type="ECO:0000256" key="10">
    <source>
        <dbReference type="RuleBase" id="RU351113"/>
    </source>
</evidence>
<evidence type="ECO:0000313" key="12">
    <source>
        <dbReference type="Proteomes" id="UP000789524"/>
    </source>
</evidence>
<keyword evidence="12" id="KW-1185">Reference proteome</keyword>
<accession>A0A8J2W831</accession>
<keyword evidence="8 10" id="KW-0675">Receptor</keyword>
<dbReference type="GO" id="GO:0004984">
    <property type="term" value="F:olfactory receptor activity"/>
    <property type="evidence" value="ECO:0007669"/>
    <property type="project" value="InterPro"/>
</dbReference>
<keyword evidence="7 10" id="KW-0472">Membrane</keyword>
<feature type="transmembrane region" description="Helical" evidence="10">
    <location>
        <begin position="73"/>
        <end position="95"/>
    </location>
</feature>
<keyword evidence="3 10" id="KW-0716">Sensory transduction</keyword>
<gene>
    <name evidence="11" type="ORF">DCHRY22_LOCUS12213</name>
</gene>
<comment type="subcellular location">
    <subcellularLocation>
        <location evidence="1 10">Cell membrane</location>
        <topology evidence="1 10">Multi-pass membrane protein</topology>
    </subcellularLocation>
</comment>
<evidence type="ECO:0000256" key="2">
    <source>
        <dbReference type="ARBA" id="ARBA00022475"/>
    </source>
</evidence>
<dbReference type="EMBL" id="CAKASE010000075">
    <property type="protein sequence ID" value="CAG9577081.1"/>
    <property type="molecule type" value="Genomic_DNA"/>
</dbReference>